<gene>
    <name evidence="1" type="ORF">VCHENC02_3802A</name>
</gene>
<proteinExistence type="predicted"/>
<comment type="caution">
    <text evidence="1">The sequence shown here is derived from an EMBL/GenBank/DDBJ whole genome shotgun (WGS) entry which is preliminary data.</text>
</comment>
<reference evidence="1 2" key="1">
    <citation type="submission" date="2012-10" db="EMBL/GenBank/DDBJ databases">
        <title>Genome sequence of Vibrio Cholerae HENC-02.</title>
        <authorList>
            <person name="Eppinger M."/>
            <person name="Hasan N.A."/>
            <person name="Sengamalay N."/>
            <person name="Hine E."/>
            <person name="Su Q."/>
            <person name="Daugherty S.C."/>
            <person name="Young S."/>
            <person name="Sadzewicz L."/>
            <person name="Tallon L."/>
            <person name="Cebula T.A."/>
            <person name="Ravel J."/>
            <person name="Colwell R.R."/>
        </authorList>
    </citation>
    <scope>NUCLEOTIDE SEQUENCE [LARGE SCALE GENOMIC DNA]</scope>
    <source>
        <strain evidence="1 2">HENC-02</strain>
    </source>
</reference>
<evidence type="ECO:0000313" key="2">
    <source>
        <dbReference type="Proteomes" id="UP000008367"/>
    </source>
</evidence>
<feature type="non-terminal residue" evidence="1">
    <location>
        <position position="23"/>
    </location>
</feature>
<name>A0A454CVQ3_VIBHA</name>
<protein>
    <submittedName>
        <fullName evidence="1">Uncharacterized protein</fullName>
    </submittedName>
</protein>
<dbReference type="Proteomes" id="UP000008367">
    <property type="component" value="Unassembled WGS sequence"/>
</dbReference>
<evidence type="ECO:0000313" key="1">
    <source>
        <dbReference type="EMBL" id="EKM30469.1"/>
    </source>
</evidence>
<accession>A0A454CVQ3</accession>
<dbReference type="EMBL" id="AJSR01001645">
    <property type="protein sequence ID" value="EKM30469.1"/>
    <property type="molecule type" value="Genomic_DNA"/>
</dbReference>
<organism evidence="1 2">
    <name type="scientific">Vibrio harveyi</name>
    <name type="common">Beneckea harveyi</name>
    <dbReference type="NCBI Taxonomy" id="669"/>
    <lineage>
        <taxon>Bacteria</taxon>
        <taxon>Pseudomonadati</taxon>
        <taxon>Pseudomonadota</taxon>
        <taxon>Gammaproteobacteria</taxon>
        <taxon>Vibrionales</taxon>
        <taxon>Vibrionaceae</taxon>
        <taxon>Vibrio</taxon>
    </lineage>
</organism>
<sequence length="23" mass="2603">MVIVICVTDAFPIANVDYHRGLR</sequence>
<dbReference type="AlphaFoldDB" id="A0A454CVQ3"/>